<evidence type="ECO:0000313" key="3">
    <source>
        <dbReference type="Proteomes" id="UP000053528"/>
    </source>
</evidence>
<dbReference type="RefSeq" id="WP_035756957.1">
    <property type="nucleotide sequence ID" value="NZ_JRNH01000023.1"/>
</dbReference>
<dbReference type="EMBL" id="JRNH01000023">
    <property type="protein sequence ID" value="KGF19941.1"/>
    <property type="molecule type" value="Genomic_DNA"/>
</dbReference>
<dbReference type="Gene3D" id="1.25.40.10">
    <property type="entry name" value="Tetratricopeptide repeat domain"/>
    <property type="match status" value="1"/>
</dbReference>
<evidence type="ECO:0000256" key="1">
    <source>
        <dbReference type="SAM" id="Phobius"/>
    </source>
</evidence>
<dbReference type="Proteomes" id="UP000053528">
    <property type="component" value="Unassembled WGS sequence"/>
</dbReference>
<comment type="caution">
    <text evidence="2">The sequence shown here is derived from an EMBL/GenBank/DDBJ whole genome shotgun (WGS) entry which is preliminary data.</text>
</comment>
<proteinExistence type="predicted"/>
<reference evidence="2 3" key="1">
    <citation type="submission" date="2014-07" db="EMBL/GenBank/DDBJ databases">
        <authorList>
            <person name="McCorrison J."/>
            <person name="Sanka R."/>
            <person name="Torralba M."/>
            <person name="Gillis M."/>
            <person name="Haft D.H."/>
            <person name="Methe B."/>
            <person name="Sutton G."/>
            <person name="Nelson K.E."/>
        </authorList>
    </citation>
    <scope>NUCLEOTIDE SEQUENCE [LARGE SCALE GENOMIC DNA]</scope>
    <source>
        <strain evidence="2 3">DNF00011</strain>
    </source>
</reference>
<protein>
    <recommendedName>
        <fullName evidence="4">Tetratricopeptide repeat protein</fullName>
    </recommendedName>
</protein>
<keyword evidence="1" id="KW-1133">Transmembrane helix</keyword>
<keyword evidence="1" id="KW-0812">Transmembrane</keyword>
<evidence type="ECO:0000313" key="2">
    <source>
        <dbReference type="EMBL" id="KGF19941.1"/>
    </source>
</evidence>
<accession>A0A095YCW1</accession>
<feature type="transmembrane region" description="Helical" evidence="1">
    <location>
        <begin position="7"/>
        <end position="29"/>
    </location>
</feature>
<feature type="transmembrane region" description="Helical" evidence="1">
    <location>
        <begin position="35"/>
        <end position="55"/>
    </location>
</feature>
<dbReference type="SUPFAM" id="SSF48452">
    <property type="entry name" value="TPR-like"/>
    <property type="match status" value="1"/>
</dbReference>
<dbReference type="AlphaFoldDB" id="A0A095YCW1"/>
<keyword evidence="1" id="KW-0472">Membrane</keyword>
<name>A0A095YCW1_9MICC</name>
<gene>
    <name evidence="2" type="ORF">HMPREF2128_08220</name>
</gene>
<evidence type="ECO:0008006" key="4">
    <source>
        <dbReference type="Google" id="ProtNLM"/>
    </source>
</evidence>
<sequence>MKAKIFTGIILAVYIIYLIAFFGSVVRLWQTGEPIGIALGAAILVVPLIGVWILVREVAFGATTEAMAKELEEQGLLPRDDLPRMPSGRIVKEAADEDFKKYAAEAKEHPERWQSWHRLALAYDAAGDRRRARESMRTAISLRKQARNSTDR</sequence>
<organism evidence="2 3">
    <name type="scientific">Pseudoglutamicibacter albus DNF00011</name>
    <dbReference type="NCBI Taxonomy" id="1401063"/>
    <lineage>
        <taxon>Bacteria</taxon>
        <taxon>Bacillati</taxon>
        <taxon>Actinomycetota</taxon>
        <taxon>Actinomycetes</taxon>
        <taxon>Micrococcales</taxon>
        <taxon>Micrococcaceae</taxon>
        <taxon>Pseudoglutamicibacter</taxon>
    </lineage>
</organism>
<dbReference type="InterPro" id="IPR011990">
    <property type="entry name" value="TPR-like_helical_dom_sf"/>
</dbReference>